<dbReference type="PANTHER" id="PTHR48050">
    <property type="entry name" value="STEROL 3-BETA-GLUCOSYLTRANSFERASE"/>
    <property type="match status" value="1"/>
</dbReference>
<dbReference type="SUPFAM" id="SSF53756">
    <property type="entry name" value="UDP-Glycosyltransferase/glycogen phosphorylase"/>
    <property type="match status" value="1"/>
</dbReference>
<reference evidence="1 2" key="1">
    <citation type="journal article" date="2015" name="Genome Announc.">
        <title>Draft Genome Sequence of Cyanobacterium Hassallia byssoidea Strain VB512170, Isolated from Monuments in India.</title>
        <authorList>
            <person name="Singh D."/>
            <person name="Chandrababunaidu M.M."/>
            <person name="Panda A."/>
            <person name="Sen D."/>
            <person name="Bhattacharyya S."/>
            <person name="Adhikary S.P."/>
            <person name="Tripathy S."/>
        </authorList>
    </citation>
    <scope>NUCLEOTIDE SEQUENCE [LARGE SCALE GENOMIC DNA]</scope>
    <source>
        <strain evidence="1 2">VB512170</strain>
    </source>
</reference>
<dbReference type="EMBL" id="JTCM02000029">
    <property type="protein sequence ID" value="NEU73806.1"/>
    <property type="molecule type" value="Genomic_DNA"/>
</dbReference>
<dbReference type="InterPro" id="IPR002213">
    <property type="entry name" value="UDP_glucos_trans"/>
</dbReference>
<dbReference type="Pfam" id="PF00201">
    <property type="entry name" value="UDPGT"/>
    <property type="match status" value="1"/>
</dbReference>
<evidence type="ECO:0000313" key="1">
    <source>
        <dbReference type="EMBL" id="NEU73806.1"/>
    </source>
</evidence>
<sequence length="442" mass="48758">MSRIGILCPGAIGHLNPMCNLGIELLRRGHKVILFGVPEVEEKISQSNLEFSEIGGSDFPLGSIETMYAQLGQLTGLSGLKFAIQFFKKEAIMLFRDAPNAIRNAQIDFLIVDQVTSAGGTIADYLNLPFITVCNALPINKEPGVPPYFTHWRYKNVWWAKLRNQLGNVITNYLSRSIWDVLVQQRKAWHLPPHYKRDDSYSKLAQISQLPQELDFPRQKIVPWFHYAGPLRNPSDIEPVSLNKQHFSFELLNGKPLIYANLGTLQNQNLKIFRCIAEACLDIDAQLVISLGNPKADVSKADFPGNPIVVAFPPHQQLINRSHLVITHAGSTAVSCLSSGVPMVAIPITTDQPGMAARVAQAGAGEVVPLAKLNVPKLKTAIKRVLEDRTYRDNAAKLCSAIQDSGGVCYAADVIEQVIHTRSPALNKRLRGCGVNTQRCAS</sequence>
<name>A0A846H8W3_9CYAN</name>
<dbReference type="GO" id="GO:0008194">
    <property type="term" value="F:UDP-glycosyltransferase activity"/>
    <property type="evidence" value="ECO:0007669"/>
    <property type="project" value="InterPro"/>
</dbReference>
<dbReference type="Gene3D" id="3.40.50.2000">
    <property type="entry name" value="Glycogen Phosphorylase B"/>
    <property type="match status" value="2"/>
</dbReference>
<keyword evidence="2" id="KW-1185">Reference proteome</keyword>
<evidence type="ECO:0000313" key="2">
    <source>
        <dbReference type="Proteomes" id="UP000031549"/>
    </source>
</evidence>
<dbReference type="Proteomes" id="UP000031549">
    <property type="component" value="Unassembled WGS sequence"/>
</dbReference>
<gene>
    <name evidence="1" type="ORF">PI95_014855</name>
</gene>
<keyword evidence="1" id="KW-0808">Transferase</keyword>
<comment type="caution">
    <text evidence="1">The sequence shown here is derived from an EMBL/GenBank/DDBJ whole genome shotgun (WGS) entry which is preliminary data.</text>
</comment>
<dbReference type="GO" id="GO:0017000">
    <property type="term" value="P:antibiotic biosynthetic process"/>
    <property type="evidence" value="ECO:0007669"/>
    <property type="project" value="UniProtKB-ARBA"/>
</dbReference>
<dbReference type="PANTHER" id="PTHR48050:SF13">
    <property type="entry name" value="STEROL 3-BETA-GLUCOSYLTRANSFERASE UGT80A2"/>
    <property type="match status" value="1"/>
</dbReference>
<dbReference type="AlphaFoldDB" id="A0A846H8W3"/>
<proteinExistence type="predicted"/>
<organism evidence="1 2">
    <name type="scientific">Hassallia byssoidea VB512170</name>
    <dbReference type="NCBI Taxonomy" id="1304833"/>
    <lineage>
        <taxon>Bacteria</taxon>
        <taxon>Bacillati</taxon>
        <taxon>Cyanobacteriota</taxon>
        <taxon>Cyanophyceae</taxon>
        <taxon>Nostocales</taxon>
        <taxon>Tolypothrichaceae</taxon>
        <taxon>Hassallia</taxon>
    </lineage>
</organism>
<dbReference type="CDD" id="cd03784">
    <property type="entry name" value="GT1_Gtf-like"/>
    <property type="match status" value="1"/>
</dbReference>
<accession>A0A846H8W3</accession>
<dbReference type="InterPro" id="IPR050426">
    <property type="entry name" value="Glycosyltransferase_28"/>
</dbReference>
<dbReference type="RefSeq" id="WP_052324867.1">
    <property type="nucleotide sequence ID" value="NZ_JTCM02000029.1"/>
</dbReference>
<protein>
    <submittedName>
        <fullName evidence="1">Glycosyl transferase family 1</fullName>
    </submittedName>
</protein>